<evidence type="ECO:0000313" key="4">
    <source>
        <dbReference type="Proteomes" id="UP000738325"/>
    </source>
</evidence>
<evidence type="ECO:0008006" key="5">
    <source>
        <dbReference type="Google" id="ProtNLM"/>
    </source>
</evidence>
<feature type="compositionally biased region" description="Low complexity" evidence="2">
    <location>
        <begin position="437"/>
        <end position="464"/>
    </location>
</feature>
<feature type="region of interest" description="Disordered" evidence="2">
    <location>
        <begin position="222"/>
        <end position="305"/>
    </location>
</feature>
<reference evidence="3" key="1">
    <citation type="journal article" date="2020" name="Fungal Divers.">
        <title>Resolving the Mortierellaceae phylogeny through synthesis of multi-gene phylogenetics and phylogenomics.</title>
        <authorList>
            <person name="Vandepol N."/>
            <person name="Liber J."/>
            <person name="Desiro A."/>
            <person name="Na H."/>
            <person name="Kennedy M."/>
            <person name="Barry K."/>
            <person name="Grigoriev I.V."/>
            <person name="Miller A.N."/>
            <person name="O'Donnell K."/>
            <person name="Stajich J.E."/>
            <person name="Bonito G."/>
        </authorList>
    </citation>
    <scope>NUCLEOTIDE SEQUENCE</scope>
    <source>
        <strain evidence="3">REB-010B</strain>
    </source>
</reference>
<gene>
    <name evidence="3" type="ORF">BGZ99_008451</name>
</gene>
<proteinExistence type="predicted"/>
<evidence type="ECO:0000256" key="1">
    <source>
        <dbReference type="SAM" id="Coils"/>
    </source>
</evidence>
<dbReference type="OrthoDB" id="2433378at2759"/>
<evidence type="ECO:0000313" key="3">
    <source>
        <dbReference type="EMBL" id="KAG0313970.1"/>
    </source>
</evidence>
<feature type="compositionally biased region" description="Low complexity" evidence="2">
    <location>
        <begin position="31"/>
        <end position="58"/>
    </location>
</feature>
<dbReference type="AlphaFoldDB" id="A0A9P6RBS6"/>
<name>A0A9P6RBS6_9FUNG</name>
<keyword evidence="1" id="KW-0175">Coiled coil</keyword>
<feature type="region of interest" description="Disordered" evidence="2">
    <location>
        <begin position="31"/>
        <end position="59"/>
    </location>
</feature>
<dbReference type="Proteomes" id="UP000738325">
    <property type="component" value="Unassembled WGS sequence"/>
</dbReference>
<feature type="coiled-coil region" evidence="1">
    <location>
        <begin position="125"/>
        <end position="152"/>
    </location>
</feature>
<accession>A0A9P6RBS6</accession>
<dbReference type="EMBL" id="JAAAIP010000654">
    <property type="protein sequence ID" value="KAG0313970.1"/>
    <property type="molecule type" value="Genomic_DNA"/>
</dbReference>
<sequence>MPNYVSLTESQRRKIAVFITESQQQAQLLQQQQQQLQTGVPSGEESTPSPSGSNSTTNITQVAPITGANSISCKEIVQFCKTRFGLTISLSTASRLRSSATERLATELLNPSAKRHRSVKFPEFEKALVQELRALEQEQLQIQQEQERLAAADGPPSAAASASAALAAFGDPSQLPPVMTLTSEAAITQVAKGIAERMGIPVTELGLTSGWYHGFKRRHGIKHRQFKSRSGANGNATGGLGSSLGSIGAGGAGDGSGSMMETGDGSDGPDGGDGDEEMEDVNQDSTETGDSKMLGEGSTGPTFKDQLNISNIVLTPKESAASSLSRRPEVKKVTAATANDALDVISEYLLQNGQIGATKLPLVKELRKFLLAQTELENGTSNNNNNSDLLLSVGVPVMAPVTDNRDSAAASVFVNSISISGSNAMGESEMVPLLEGNNNNNNNNNTSSSDNNSNSGANNASSLNLPADGLATMEEVLSNHQQHQGKDMEEQPQEQTAPQ</sequence>
<feature type="compositionally biased region" description="Acidic residues" evidence="2">
    <location>
        <begin position="270"/>
        <end position="282"/>
    </location>
</feature>
<organism evidence="3 4">
    <name type="scientific">Dissophora globulifera</name>
    <dbReference type="NCBI Taxonomy" id="979702"/>
    <lineage>
        <taxon>Eukaryota</taxon>
        <taxon>Fungi</taxon>
        <taxon>Fungi incertae sedis</taxon>
        <taxon>Mucoromycota</taxon>
        <taxon>Mortierellomycotina</taxon>
        <taxon>Mortierellomycetes</taxon>
        <taxon>Mortierellales</taxon>
        <taxon>Mortierellaceae</taxon>
        <taxon>Dissophora</taxon>
    </lineage>
</organism>
<feature type="compositionally biased region" description="Gly residues" evidence="2">
    <location>
        <begin position="236"/>
        <end position="256"/>
    </location>
</feature>
<feature type="region of interest" description="Disordered" evidence="2">
    <location>
        <begin position="432"/>
        <end position="499"/>
    </location>
</feature>
<protein>
    <recommendedName>
        <fullName evidence="5">HTH CENPB-type domain-containing protein</fullName>
    </recommendedName>
</protein>
<comment type="caution">
    <text evidence="3">The sequence shown here is derived from an EMBL/GenBank/DDBJ whole genome shotgun (WGS) entry which is preliminary data.</text>
</comment>
<evidence type="ECO:0000256" key="2">
    <source>
        <dbReference type="SAM" id="MobiDB-lite"/>
    </source>
</evidence>
<keyword evidence="4" id="KW-1185">Reference proteome</keyword>